<reference evidence="1 2" key="1">
    <citation type="journal article" date="2013" name="Genome Announc.">
        <title>Draft Genome Sequence of a Hexachlorocyclohexane-Degrading Bacterium, Sphingobium baderi Strain LL03T.</title>
        <authorList>
            <person name="Kaur J."/>
            <person name="Verma H."/>
            <person name="Tripathi C."/>
            <person name="Khurana J.P."/>
            <person name="Lal R."/>
        </authorList>
    </citation>
    <scope>NUCLEOTIDE SEQUENCE [LARGE SCALE GENOMIC DNA]</scope>
    <source>
        <strain evidence="1 2">LL03</strain>
    </source>
</reference>
<keyword evidence="2" id="KW-1185">Reference proteome</keyword>
<gene>
    <name evidence="1" type="ORF">L485_03355</name>
</gene>
<dbReference type="EMBL" id="ATIB01000027">
    <property type="protein sequence ID" value="EQB05169.1"/>
    <property type="molecule type" value="Genomic_DNA"/>
</dbReference>
<name>T0I6A4_9SPHN</name>
<dbReference type="Proteomes" id="UP000015524">
    <property type="component" value="Unassembled WGS sequence"/>
</dbReference>
<comment type="caution">
    <text evidence="1">The sequence shown here is derived from an EMBL/GenBank/DDBJ whole genome shotgun (WGS) entry which is preliminary data.</text>
</comment>
<dbReference type="PATRIC" id="fig|1114964.8.peg.4347"/>
<dbReference type="AlphaFoldDB" id="T0I6A4"/>
<evidence type="ECO:0000313" key="1">
    <source>
        <dbReference type="EMBL" id="EQB05169.1"/>
    </source>
</evidence>
<protein>
    <submittedName>
        <fullName evidence="1">Uncharacterized protein</fullName>
    </submittedName>
</protein>
<evidence type="ECO:0000313" key="2">
    <source>
        <dbReference type="Proteomes" id="UP000015524"/>
    </source>
</evidence>
<accession>T0I6A4</accession>
<organism evidence="1 2">
    <name type="scientific">Sphingobium baderi LL03</name>
    <dbReference type="NCBI Taxonomy" id="1114964"/>
    <lineage>
        <taxon>Bacteria</taxon>
        <taxon>Pseudomonadati</taxon>
        <taxon>Pseudomonadota</taxon>
        <taxon>Alphaproteobacteria</taxon>
        <taxon>Sphingomonadales</taxon>
        <taxon>Sphingomonadaceae</taxon>
        <taxon>Sphingobium</taxon>
    </lineage>
</organism>
<sequence length="71" mass="8246">MRMAGDLRGLQINRRSVIKNAQKFESLSVEWKYQLKFDRIFGFHRSTLGVLFLGSCLDRYGPARLNAQQPD</sequence>
<proteinExistence type="predicted"/>